<feature type="compositionally biased region" description="Basic and acidic residues" evidence="1">
    <location>
        <begin position="147"/>
        <end position="187"/>
    </location>
</feature>
<evidence type="ECO:0000256" key="1">
    <source>
        <dbReference type="SAM" id="MobiDB-lite"/>
    </source>
</evidence>
<feature type="non-terminal residue" evidence="2">
    <location>
        <position position="252"/>
    </location>
</feature>
<sequence>RREHLPIPLPRLALPRPAHPRRAADASDAQPGGVRSSSLERGSTQGGAPTTGSGRRQEGGGPCAGPRLREGREAGLGADDAPDLAHRPADEGDAERLARRLPGTRRRADSAGHARTNIHVQRRGQEPEEPHLGPTPHLGDGRNAQDLQERQPERHGPTDHYDTRTSRRDCESPRRVRRVPSGEKVRPGLDLQSGEGFPEGEEKNHAVPPQPAVPRDDPERLQGHRPDGVEAGACTEQSFREGASDAPGDHGG</sequence>
<accession>A0ABN9Y5V9</accession>
<feature type="compositionally biased region" description="Basic and acidic residues" evidence="1">
    <location>
        <begin position="83"/>
        <end position="98"/>
    </location>
</feature>
<dbReference type="Proteomes" id="UP001189429">
    <property type="component" value="Unassembled WGS sequence"/>
</dbReference>
<evidence type="ECO:0000313" key="2">
    <source>
        <dbReference type="EMBL" id="CAK0907707.1"/>
    </source>
</evidence>
<feature type="non-terminal residue" evidence="2">
    <location>
        <position position="1"/>
    </location>
</feature>
<feature type="compositionally biased region" description="Polar residues" evidence="1">
    <location>
        <begin position="35"/>
        <end position="54"/>
    </location>
</feature>
<protein>
    <submittedName>
        <fullName evidence="2">Uncharacterized protein</fullName>
    </submittedName>
</protein>
<dbReference type="EMBL" id="CAUYUJ010021907">
    <property type="protein sequence ID" value="CAK0907707.1"/>
    <property type="molecule type" value="Genomic_DNA"/>
</dbReference>
<feature type="compositionally biased region" description="Basic and acidic residues" evidence="1">
    <location>
        <begin position="214"/>
        <end position="228"/>
    </location>
</feature>
<feature type="region of interest" description="Disordered" evidence="1">
    <location>
        <begin position="1"/>
        <end position="252"/>
    </location>
</feature>
<proteinExistence type="predicted"/>
<reference evidence="2" key="1">
    <citation type="submission" date="2023-10" db="EMBL/GenBank/DDBJ databases">
        <authorList>
            <person name="Chen Y."/>
            <person name="Shah S."/>
            <person name="Dougan E. K."/>
            <person name="Thang M."/>
            <person name="Chan C."/>
        </authorList>
    </citation>
    <scope>NUCLEOTIDE SEQUENCE [LARGE SCALE GENOMIC DNA]</scope>
</reference>
<feature type="compositionally biased region" description="Basic and acidic residues" evidence="1">
    <location>
        <begin position="238"/>
        <end position="252"/>
    </location>
</feature>
<gene>
    <name evidence="2" type="ORF">PCOR1329_LOCUS82642</name>
</gene>
<organism evidence="2 3">
    <name type="scientific">Prorocentrum cordatum</name>
    <dbReference type="NCBI Taxonomy" id="2364126"/>
    <lineage>
        <taxon>Eukaryota</taxon>
        <taxon>Sar</taxon>
        <taxon>Alveolata</taxon>
        <taxon>Dinophyceae</taxon>
        <taxon>Prorocentrales</taxon>
        <taxon>Prorocentraceae</taxon>
        <taxon>Prorocentrum</taxon>
    </lineage>
</organism>
<evidence type="ECO:0000313" key="3">
    <source>
        <dbReference type="Proteomes" id="UP001189429"/>
    </source>
</evidence>
<comment type="caution">
    <text evidence="2">The sequence shown here is derived from an EMBL/GenBank/DDBJ whole genome shotgun (WGS) entry which is preliminary data.</text>
</comment>
<keyword evidence="3" id="KW-1185">Reference proteome</keyword>
<name>A0ABN9Y5V9_9DINO</name>